<organism evidence="3 4">
    <name type="scientific">Schizopora paradoxa</name>
    <dbReference type="NCBI Taxonomy" id="27342"/>
    <lineage>
        <taxon>Eukaryota</taxon>
        <taxon>Fungi</taxon>
        <taxon>Dikarya</taxon>
        <taxon>Basidiomycota</taxon>
        <taxon>Agaricomycotina</taxon>
        <taxon>Agaricomycetes</taxon>
        <taxon>Hymenochaetales</taxon>
        <taxon>Schizoporaceae</taxon>
        <taxon>Schizopora</taxon>
    </lineage>
</organism>
<dbReference type="Gene3D" id="1.10.10.60">
    <property type="entry name" value="Homeodomain-like"/>
    <property type="match status" value="2"/>
</dbReference>
<evidence type="ECO:0000256" key="1">
    <source>
        <dbReference type="ARBA" id="ARBA00023125"/>
    </source>
</evidence>
<dbReference type="GO" id="GO:0005634">
    <property type="term" value="C:nucleus"/>
    <property type="evidence" value="ECO:0007669"/>
    <property type="project" value="TreeGrafter"/>
</dbReference>
<dbReference type="InterPro" id="IPR009057">
    <property type="entry name" value="Homeodomain-like_sf"/>
</dbReference>
<keyword evidence="4" id="KW-1185">Reference proteome</keyword>
<dbReference type="AlphaFoldDB" id="A0A0H2R2W6"/>
<dbReference type="PANTHER" id="PTHR19303:SF70">
    <property type="entry name" value="HTH CENPB-TYPE DOMAIN-CONTAINING PROTEIN"/>
    <property type="match status" value="1"/>
</dbReference>
<protein>
    <recommendedName>
        <fullName evidence="2">HTH CENPB-type domain-containing protein</fullName>
    </recommendedName>
</protein>
<dbReference type="OrthoDB" id="9909311at2759"/>
<name>A0A0H2R2W6_9AGAM</name>
<dbReference type="GO" id="GO:0003677">
    <property type="term" value="F:DNA binding"/>
    <property type="evidence" value="ECO:0007669"/>
    <property type="project" value="UniProtKB-KW"/>
</dbReference>
<evidence type="ECO:0000313" key="4">
    <source>
        <dbReference type="Proteomes" id="UP000053477"/>
    </source>
</evidence>
<dbReference type="Pfam" id="PF03221">
    <property type="entry name" value="HTH_Tnp_Tc5"/>
    <property type="match status" value="1"/>
</dbReference>
<accession>A0A0H2R2W6</accession>
<evidence type="ECO:0000259" key="2">
    <source>
        <dbReference type="PROSITE" id="PS51253"/>
    </source>
</evidence>
<dbReference type="PROSITE" id="PS51253">
    <property type="entry name" value="HTH_CENPB"/>
    <property type="match status" value="1"/>
</dbReference>
<dbReference type="InParanoid" id="A0A0H2R2W6"/>
<gene>
    <name evidence="3" type="ORF">SCHPADRAFT_948282</name>
</gene>
<dbReference type="EMBL" id="KQ086981">
    <property type="protein sequence ID" value="KLO03823.1"/>
    <property type="molecule type" value="Genomic_DNA"/>
</dbReference>
<dbReference type="SUPFAM" id="SSF46689">
    <property type="entry name" value="Homeodomain-like"/>
    <property type="match status" value="1"/>
</dbReference>
<dbReference type="STRING" id="27342.A0A0H2R2W6"/>
<dbReference type="InterPro" id="IPR050863">
    <property type="entry name" value="CenT-Element_Derived"/>
</dbReference>
<feature type="domain" description="HTH CENPB-type" evidence="2">
    <location>
        <begin position="31"/>
        <end position="104"/>
    </location>
</feature>
<proteinExistence type="predicted"/>
<dbReference type="InterPro" id="IPR006600">
    <property type="entry name" value="HTH_CenpB_DNA-bd_dom"/>
</dbReference>
<keyword evidence="1" id="KW-0238">DNA-binding</keyword>
<dbReference type="Proteomes" id="UP000053477">
    <property type="component" value="Unassembled WGS sequence"/>
</dbReference>
<sequence length="175" mass="20260">MATKFGVDRSTICKILKRKSEWLAVGEHDEHQFVRGRVMFPDVEALLQPWLDNNQVSGDRISDKEIILKAKEAAQSLGIGEDRFKASNGWVMHYKRRHGIQKGVCGREQTNPKTTSSSLQIRYDRTQNRYFEERNNNAHLHTQYTGTEKTNEARREDDLPAEATKVVRSFFTISY</sequence>
<reference evidence="3 4" key="1">
    <citation type="submission" date="2015-04" db="EMBL/GenBank/DDBJ databases">
        <title>Complete genome sequence of Schizopora paradoxa KUC8140, a cosmopolitan wood degrader in East Asia.</title>
        <authorList>
            <consortium name="DOE Joint Genome Institute"/>
            <person name="Min B."/>
            <person name="Park H."/>
            <person name="Jang Y."/>
            <person name="Kim J.-J."/>
            <person name="Kim K.H."/>
            <person name="Pangilinan J."/>
            <person name="Lipzen A."/>
            <person name="Riley R."/>
            <person name="Grigoriev I.V."/>
            <person name="Spatafora J.W."/>
            <person name="Choi I.-G."/>
        </authorList>
    </citation>
    <scope>NUCLEOTIDE SEQUENCE [LARGE SCALE GENOMIC DNA]</scope>
    <source>
        <strain evidence="3 4">KUC8140</strain>
    </source>
</reference>
<dbReference type="PANTHER" id="PTHR19303">
    <property type="entry name" value="TRANSPOSON"/>
    <property type="match status" value="1"/>
</dbReference>
<evidence type="ECO:0000313" key="3">
    <source>
        <dbReference type="EMBL" id="KLO03823.1"/>
    </source>
</evidence>
<dbReference type="SMART" id="SM00674">
    <property type="entry name" value="CENPB"/>
    <property type="match status" value="1"/>
</dbReference>